<evidence type="ECO:0000313" key="1">
    <source>
        <dbReference type="EMBL" id="CAB3775372.1"/>
    </source>
</evidence>
<name>A0A6J5FCG2_9BURK</name>
<dbReference type="Gene3D" id="3.90.350.10">
    <property type="entry name" value="Transposase Inhibitor Protein From Tn5, Chain A, domain 1"/>
    <property type="match status" value="1"/>
</dbReference>
<gene>
    <name evidence="1" type="ORF">LMG29542_08754</name>
</gene>
<dbReference type="Proteomes" id="UP000494363">
    <property type="component" value="Unassembled WGS sequence"/>
</dbReference>
<dbReference type="EMBL" id="CADIKH010000498">
    <property type="protein sequence ID" value="CAB3775372.1"/>
    <property type="molecule type" value="Genomic_DNA"/>
</dbReference>
<dbReference type="AlphaFoldDB" id="A0A6J5FCG2"/>
<reference evidence="1 2" key="1">
    <citation type="submission" date="2020-04" db="EMBL/GenBank/DDBJ databases">
        <authorList>
            <person name="De Canck E."/>
        </authorList>
    </citation>
    <scope>NUCLEOTIDE SEQUENCE [LARGE SCALE GENOMIC DNA]</scope>
    <source>
        <strain evidence="1 2">LMG 29542</strain>
    </source>
</reference>
<proteinExistence type="predicted"/>
<dbReference type="SUPFAM" id="SSF53098">
    <property type="entry name" value="Ribonuclease H-like"/>
    <property type="match status" value="1"/>
</dbReference>
<dbReference type="InterPro" id="IPR012337">
    <property type="entry name" value="RNaseH-like_sf"/>
</dbReference>
<dbReference type="RefSeq" id="WP_175233670.1">
    <property type="nucleotide sequence ID" value="NZ_CADIKH010000498.1"/>
</dbReference>
<organism evidence="1 2">
    <name type="scientific">Paraburkholderia humisilvae</name>
    <dbReference type="NCBI Taxonomy" id="627669"/>
    <lineage>
        <taxon>Bacteria</taxon>
        <taxon>Pseudomonadati</taxon>
        <taxon>Pseudomonadota</taxon>
        <taxon>Betaproteobacteria</taxon>
        <taxon>Burkholderiales</taxon>
        <taxon>Burkholderiaceae</taxon>
        <taxon>Paraburkholderia</taxon>
    </lineage>
</organism>
<sequence>MHQSLAEQAATLPDTRLIYVADREGDIAALMRRALELGHPADWLIRSQHNRSPGAQARLWEAVEASEVLGEITFILPRHAGQKAREVRQELRAQRVRLPGRQELAITCLVAQESGTPAGVKPVV</sequence>
<accession>A0A6J5FCG2</accession>
<evidence type="ECO:0000313" key="2">
    <source>
        <dbReference type="Proteomes" id="UP000494363"/>
    </source>
</evidence>
<protein>
    <submittedName>
        <fullName evidence="1">IS4 family transposase ISAzo5</fullName>
    </submittedName>
</protein>
<keyword evidence="2" id="KW-1185">Reference proteome</keyword>